<protein>
    <submittedName>
        <fullName evidence="1">Uncharacterized protein</fullName>
    </submittedName>
</protein>
<dbReference type="AlphaFoldDB" id="A0AA86SQB8"/>
<reference evidence="1" key="1">
    <citation type="submission" date="2023-10" db="EMBL/GenBank/DDBJ databases">
        <authorList>
            <person name="Domelevo Entfellner J.-B."/>
        </authorList>
    </citation>
    <scope>NUCLEOTIDE SEQUENCE</scope>
</reference>
<dbReference type="Proteomes" id="UP001189624">
    <property type="component" value="Chromosome 6"/>
</dbReference>
<name>A0AA86SQB8_9FABA</name>
<proteinExistence type="predicted"/>
<gene>
    <name evidence="1" type="ORF">AYBTSS11_LOCUS20655</name>
</gene>
<evidence type="ECO:0000313" key="1">
    <source>
        <dbReference type="EMBL" id="CAJ1965086.1"/>
    </source>
</evidence>
<dbReference type="Gramene" id="rna-AYBTSS11_LOCUS20655">
    <property type="protein sequence ID" value="CAJ1965086.1"/>
    <property type="gene ID" value="gene-AYBTSS11_LOCUS20655"/>
</dbReference>
<dbReference type="EMBL" id="OY731403">
    <property type="protein sequence ID" value="CAJ1965086.1"/>
    <property type="molecule type" value="Genomic_DNA"/>
</dbReference>
<keyword evidence="2" id="KW-1185">Reference proteome</keyword>
<evidence type="ECO:0000313" key="2">
    <source>
        <dbReference type="Proteomes" id="UP001189624"/>
    </source>
</evidence>
<accession>A0AA86SQB8</accession>
<organism evidence="1 2">
    <name type="scientific">Sphenostylis stenocarpa</name>
    <dbReference type="NCBI Taxonomy" id="92480"/>
    <lineage>
        <taxon>Eukaryota</taxon>
        <taxon>Viridiplantae</taxon>
        <taxon>Streptophyta</taxon>
        <taxon>Embryophyta</taxon>
        <taxon>Tracheophyta</taxon>
        <taxon>Spermatophyta</taxon>
        <taxon>Magnoliopsida</taxon>
        <taxon>eudicotyledons</taxon>
        <taxon>Gunneridae</taxon>
        <taxon>Pentapetalae</taxon>
        <taxon>rosids</taxon>
        <taxon>fabids</taxon>
        <taxon>Fabales</taxon>
        <taxon>Fabaceae</taxon>
        <taxon>Papilionoideae</taxon>
        <taxon>50 kb inversion clade</taxon>
        <taxon>NPAAA clade</taxon>
        <taxon>indigoferoid/millettioid clade</taxon>
        <taxon>Phaseoleae</taxon>
        <taxon>Sphenostylis</taxon>
    </lineage>
</organism>
<sequence>MTHSLSRPHSFPRVAALHPNSIHFSSPHLRPSSPTSPLFSPTFNLDFLTTSPRPLSSCPKATHLPHYSILPINGHRTSKLTTLCAVVPHLDTSPSLAAASPSPNHQASHFQSYPTLITASLDTIVAIPTKP</sequence>